<accession>A0A8S1IY11</accession>
<dbReference type="Proteomes" id="UP000708148">
    <property type="component" value="Unassembled WGS sequence"/>
</dbReference>
<name>A0A8S1IY11_9CHLO</name>
<protein>
    <submittedName>
        <fullName evidence="1">Uncharacterized protein</fullName>
    </submittedName>
</protein>
<gene>
    <name evidence="1" type="ORF">OSTQU699_LOCUS5476</name>
</gene>
<evidence type="ECO:0000313" key="2">
    <source>
        <dbReference type="Proteomes" id="UP000708148"/>
    </source>
</evidence>
<keyword evidence="2" id="KW-1185">Reference proteome</keyword>
<proteinExistence type="predicted"/>
<comment type="caution">
    <text evidence="1">The sequence shown here is derived from an EMBL/GenBank/DDBJ whole genome shotgun (WGS) entry which is preliminary data.</text>
</comment>
<reference evidence="1" key="1">
    <citation type="submission" date="2020-12" db="EMBL/GenBank/DDBJ databases">
        <authorList>
            <person name="Iha C."/>
        </authorList>
    </citation>
    <scope>NUCLEOTIDE SEQUENCE</scope>
</reference>
<dbReference type="AlphaFoldDB" id="A0A8S1IY11"/>
<dbReference type="EMBL" id="CAJHUC010001179">
    <property type="protein sequence ID" value="CAD7700117.1"/>
    <property type="molecule type" value="Genomic_DNA"/>
</dbReference>
<sequence>MDVHLAVIKDAVEAAKDYLLEARYHKNMLRFLCCEMEKVADLLPQLPKDASQEFLVVLKDEMEKGSLLISRHGRRFDLRGFYKVCRQANPGYREKGTGGAGG</sequence>
<organism evidence="1 2">
    <name type="scientific">Ostreobium quekettii</name>
    <dbReference type="NCBI Taxonomy" id="121088"/>
    <lineage>
        <taxon>Eukaryota</taxon>
        <taxon>Viridiplantae</taxon>
        <taxon>Chlorophyta</taxon>
        <taxon>core chlorophytes</taxon>
        <taxon>Ulvophyceae</taxon>
        <taxon>TCBD clade</taxon>
        <taxon>Bryopsidales</taxon>
        <taxon>Ostreobineae</taxon>
        <taxon>Ostreobiaceae</taxon>
        <taxon>Ostreobium</taxon>
    </lineage>
</organism>
<evidence type="ECO:0000313" key="1">
    <source>
        <dbReference type="EMBL" id="CAD7700117.1"/>
    </source>
</evidence>